<sequence length="42" mass="4459">MTQAIVVGTAAFATMVAAAGGVLWFTVRGRRHPDAGEFDHSR</sequence>
<proteinExistence type="predicted"/>
<dbReference type="RefSeq" id="WP_257926468.1">
    <property type="nucleotide sequence ID" value="NZ_FNUJ01000003.1"/>
</dbReference>
<organism evidence="2 3">
    <name type="scientific">Amycolatopsis pretoriensis</name>
    <dbReference type="NCBI Taxonomy" id="218821"/>
    <lineage>
        <taxon>Bacteria</taxon>
        <taxon>Bacillati</taxon>
        <taxon>Actinomycetota</taxon>
        <taxon>Actinomycetes</taxon>
        <taxon>Pseudonocardiales</taxon>
        <taxon>Pseudonocardiaceae</taxon>
        <taxon>Amycolatopsis</taxon>
    </lineage>
</organism>
<dbReference type="Proteomes" id="UP000198878">
    <property type="component" value="Unassembled WGS sequence"/>
</dbReference>
<dbReference type="STRING" id="218821.SAMN05421837_103615"/>
<dbReference type="AlphaFoldDB" id="A0A1H5QLZ8"/>
<keyword evidence="3" id="KW-1185">Reference proteome</keyword>
<feature type="transmembrane region" description="Helical" evidence="1">
    <location>
        <begin position="6"/>
        <end position="27"/>
    </location>
</feature>
<reference evidence="3" key="1">
    <citation type="submission" date="2016-10" db="EMBL/GenBank/DDBJ databases">
        <authorList>
            <person name="Varghese N."/>
            <person name="Submissions S."/>
        </authorList>
    </citation>
    <scope>NUCLEOTIDE SEQUENCE [LARGE SCALE GENOMIC DNA]</scope>
    <source>
        <strain evidence="3">DSM 44654</strain>
    </source>
</reference>
<keyword evidence="1" id="KW-0472">Membrane</keyword>
<keyword evidence="1" id="KW-0812">Transmembrane</keyword>
<evidence type="ECO:0000256" key="1">
    <source>
        <dbReference type="SAM" id="Phobius"/>
    </source>
</evidence>
<dbReference type="EMBL" id="FNUJ01000003">
    <property type="protein sequence ID" value="SEF27065.1"/>
    <property type="molecule type" value="Genomic_DNA"/>
</dbReference>
<keyword evidence="1" id="KW-1133">Transmembrane helix</keyword>
<accession>A0A1H5QLZ8</accession>
<evidence type="ECO:0000313" key="3">
    <source>
        <dbReference type="Proteomes" id="UP000198878"/>
    </source>
</evidence>
<gene>
    <name evidence="2" type="ORF">SAMN05421837_103615</name>
</gene>
<evidence type="ECO:0000313" key="2">
    <source>
        <dbReference type="EMBL" id="SEF27065.1"/>
    </source>
</evidence>
<name>A0A1H5QLZ8_9PSEU</name>
<protein>
    <submittedName>
        <fullName evidence="2">Uncharacterized protein</fullName>
    </submittedName>
</protein>